<evidence type="ECO:0000256" key="12">
    <source>
        <dbReference type="ARBA" id="ARBA00023033"/>
    </source>
</evidence>
<evidence type="ECO:0000256" key="15">
    <source>
        <dbReference type="RuleBase" id="RU000461"/>
    </source>
</evidence>
<comment type="caution">
    <text evidence="16">The sequence shown here is derived from an EMBL/GenBank/DDBJ whole genome shotgun (WGS) entry which is preliminary data.</text>
</comment>
<evidence type="ECO:0000256" key="13">
    <source>
        <dbReference type="ARBA" id="ARBA00023136"/>
    </source>
</evidence>
<evidence type="ECO:0000256" key="1">
    <source>
        <dbReference type="ARBA" id="ARBA00001971"/>
    </source>
</evidence>
<evidence type="ECO:0000256" key="7">
    <source>
        <dbReference type="ARBA" id="ARBA00022723"/>
    </source>
</evidence>
<dbReference type="PRINTS" id="PR00463">
    <property type="entry name" value="EP450I"/>
</dbReference>
<dbReference type="Pfam" id="PF00067">
    <property type="entry name" value="p450"/>
    <property type="match status" value="1"/>
</dbReference>
<proteinExistence type="inferred from homology"/>
<dbReference type="GO" id="GO:0016705">
    <property type="term" value="F:oxidoreductase activity, acting on paired donors, with incorporation or reduction of molecular oxygen"/>
    <property type="evidence" value="ECO:0007669"/>
    <property type="project" value="InterPro"/>
</dbReference>
<dbReference type="PANTHER" id="PTHR24291">
    <property type="entry name" value="CYTOCHROME P450 FAMILY 4"/>
    <property type="match status" value="1"/>
</dbReference>
<keyword evidence="6 14" id="KW-0349">Heme</keyword>
<reference evidence="16" key="1">
    <citation type="journal article" date="2020" name="J Insects Food Feed">
        <title>The yellow mealworm (Tenebrio molitor) genome: a resource for the emerging insects as food and feed industry.</title>
        <authorList>
            <person name="Eriksson T."/>
            <person name="Andere A."/>
            <person name="Kelstrup H."/>
            <person name="Emery V."/>
            <person name="Picard C."/>
        </authorList>
    </citation>
    <scope>NUCLEOTIDE SEQUENCE</scope>
    <source>
        <strain evidence="16">Stoneville</strain>
        <tissue evidence="16">Whole head</tissue>
    </source>
</reference>
<feature type="binding site" description="axial binding residue" evidence="14">
    <location>
        <position position="408"/>
    </location>
    <ligand>
        <name>heme</name>
        <dbReference type="ChEBI" id="CHEBI:30413"/>
    </ligand>
    <ligandPart>
        <name>Fe</name>
        <dbReference type="ChEBI" id="CHEBI:18248"/>
    </ligandPart>
</feature>
<keyword evidence="8" id="KW-0256">Endoplasmic reticulum</keyword>
<name>A0A8J6HDK5_TENMO</name>
<evidence type="ECO:0000313" key="17">
    <source>
        <dbReference type="Proteomes" id="UP000719412"/>
    </source>
</evidence>
<comment type="cofactor">
    <cofactor evidence="1 14">
        <name>heme</name>
        <dbReference type="ChEBI" id="CHEBI:30413"/>
    </cofactor>
</comment>
<protein>
    <recommendedName>
        <fullName evidence="18">Cytochrome P450 monooxygenase</fullName>
    </recommendedName>
</protein>
<evidence type="ECO:0000256" key="10">
    <source>
        <dbReference type="ARBA" id="ARBA00023002"/>
    </source>
</evidence>
<organism evidence="16 17">
    <name type="scientific">Tenebrio molitor</name>
    <name type="common">Yellow mealworm beetle</name>
    <dbReference type="NCBI Taxonomy" id="7067"/>
    <lineage>
        <taxon>Eukaryota</taxon>
        <taxon>Metazoa</taxon>
        <taxon>Ecdysozoa</taxon>
        <taxon>Arthropoda</taxon>
        <taxon>Hexapoda</taxon>
        <taxon>Insecta</taxon>
        <taxon>Pterygota</taxon>
        <taxon>Neoptera</taxon>
        <taxon>Endopterygota</taxon>
        <taxon>Coleoptera</taxon>
        <taxon>Polyphaga</taxon>
        <taxon>Cucujiformia</taxon>
        <taxon>Tenebrionidae</taxon>
        <taxon>Tenebrio</taxon>
    </lineage>
</organism>
<dbReference type="PROSITE" id="PS00086">
    <property type="entry name" value="CYTOCHROME_P450"/>
    <property type="match status" value="1"/>
</dbReference>
<keyword evidence="13" id="KW-0472">Membrane</keyword>
<dbReference type="InterPro" id="IPR001128">
    <property type="entry name" value="Cyt_P450"/>
</dbReference>
<dbReference type="AlphaFoldDB" id="A0A8J6HDK5"/>
<dbReference type="InterPro" id="IPR002401">
    <property type="entry name" value="Cyt_P450_E_grp-I"/>
</dbReference>
<keyword evidence="7 14" id="KW-0479">Metal-binding</keyword>
<evidence type="ECO:0000256" key="3">
    <source>
        <dbReference type="ARBA" id="ARBA00004174"/>
    </source>
</evidence>
<evidence type="ECO:0000256" key="4">
    <source>
        <dbReference type="ARBA" id="ARBA00004406"/>
    </source>
</evidence>
<dbReference type="GO" id="GO:0004497">
    <property type="term" value="F:monooxygenase activity"/>
    <property type="evidence" value="ECO:0007669"/>
    <property type="project" value="UniProtKB-KW"/>
</dbReference>
<dbReference type="PANTHER" id="PTHR24291:SF189">
    <property type="entry name" value="CYTOCHROME P450 4C3-RELATED"/>
    <property type="match status" value="1"/>
</dbReference>
<comment type="subcellular location">
    <subcellularLocation>
        <location evidence="4">Endoplasmic reticulum membrane</location>
        <topology evidence="4">Peripheral membrane protein</topology>
    </subcellularLocation>
    <subcellularLocation>
        <location evidence="3">Microsome membrane</location>
        <topology evidence="3">Peripheral membrane protein</topology>
    </subcellularLocation>
</comment>
<evidence type="ECO:0000313" key="16">
    <source>
        <dbReference type="EMBL" id="KAH0812503.1"/>
    </source>
</evidence>
<evidence type="ECO:0000256" key="6">
    <source>
        <dbReference type="ARBA" id="ARBA00022617"/>
    </source>
</evidence>
<dbReference type="GO" id="GO:0020037">
    <property type="term" value="F:heme binding"/>
    <property type="evidence" value="ECO:0007669"/>
    <property type="project" value="InterPro"/>
</dbReference>
<dbReference type="CDD" id="cd20628">
    <property type="entry name" value="CYP4"/>
    <property type="match status" value="1"/>
</dbReference>
<dbReference type="InterPro" id="IPR036396">
    <property type="entry name" value="Cyt_P450_sf"/>
</dbReference>
<reference evidence="16" key="2">
    <citation type="submission" date="2021-08" db="EMBL/GenBank/DDBJ databases">
        <authorList>
            <person name="Eriksson T."/>
        </authorList>
    </citation>
    <scope>NUCLEOTIDE SEQUENCE</scope>
    <source>
        <strain evidence="16">Stoneville</strain>
        <tissue evidence="16">Whole head</tissue>
    </source>
</reference>
<evidence type="ECO:0000256" key="8">
    <source>
        <dbReference type="ARBA" id="ARBA00022824"/>
    </source>
</evidence>
<accession>A0A8J6HDK5</accession>
<evidence type="ECO:0000256" key="11">
    <source>
        <dbReference type="ARBA" id="ARBA00023004"/>
    </source>
</evidence>
<evidence type="ECO:0008006" key="18">
    <source>
        <dbReference type="Google" id="ProtNLM"/>
    </source>
</evidence>
<dbReference type="Proteomes" id="UP000719412">
    <property type="component" value="Unassembled WGS sequence"/>
</dbReference>
<evidence type="ECO:0000256" key="14">
    <source>
        <dbReference type="PIRSR" id="PIRSR602401-1"/>
    </source>
</evidence>
<comment type="similarity">
    <text evidence="5 15">Belongs to the cytochrome P450 family.</text>
</comment>
<dbReference type="Gene3D" id="1.10.630.10">
    <property type="entry name" value="Cytochrome P450"/>
    <property type="match status" value="1"/>
</dbReference>
<keyword evidence="11 14" id="KW-0408">Iron</keyword>
<evidence type="ECO:0000256" key="2">
    <source>
        <dbReference type="ARBA" id="ARBA00003690"/>
    </source>
</evidence>
<evidence type="ECO:0000256" key="5">
    <source>
        <dbReference type="ARBA" id="ARBA00010617"/>
    </source>
</evidence>
<keyword evidence="12 15" id="KW-0503">Monooxygenase</keyword>
<sequence length="462" mass="54047">MDHNHTTSYIIADYITDIFDFLNVILNLVNPYQSPTRFWMGPRLVVAVKDPNQLQIVLQSSKITTKGFFYRFLEPFLGKGLFTSSGITHKTHRKLLQPLFSQRMIEGYCHLFQKHAAKFVERMRPHAGGPEFDVMLYLQNSAFENTMDVLLEDKNEHSIDYKDVPQFIKRFYNIAFTRFRYVWLHWNYLFQKSSLFKDQAYMKIIASTMIEEIMYKRLPEIIERIKNNKMSTSDDLRVPSMLEQIAVMIYNDPNCLTVQNCIDHLMTLMATGQDTYSTTVAFTCMMLGAHPDIQNLAVKELRDVVGDKKSLDMDDVSKLKYLEMCIKETLRLFPVAPFVLRETTEDFQLGKITIPKNVTVLIGIYFVHRDPTLWERPNEFYPDHFQPEAVSKRHPYAYIPFSAGPRRCIAQQYSYTQLKVTLGAILLHYELECQRKVEDIKLTSDISVRPLCGYLIKIKERV</sequence>
<dbReference type="EMBL" id="JABDTM020025992">
    <property type="protein sequence ID" value="KAH0812503.1"/>
    <property type="molecule type" value="Genomic_DNA"/>
</dbReference>
<keyword evidence="9" id="KW-0492">Microsome</keyword>
<comment type="function">
    <text evidence="2">May be involved in the metabolism of insect hormones and in the breakdown of synthetic insecticides.</text>
</comment>
<dbReference type="GO" id="GO:0005506">
    <property type="term" value="F:iron ion binding"/>
    <property type="evidence" value="ECO:0007669"/>
    <property type="project" value="InterPro"/>
</dbReference>
<dbReference type="PRINTS" id="PR00385">
    <property type="entry name" value="P450"/>
</dbReference>
<dbReference type="InterPro" id="IPR017972">
    <property type="entry name" value="Cyt_P450_CS"/>
</dbReference>
<dbReference type="InterPro" id="IPR050196">
    <property type="entry name" value="Cytochrome_P450_Monoox"/>
</dbReference>
<gene>
    <name evidence="16" type="ORF">GEV33_010288</name>
</gene>
<evidence type="ECO:0000256" key="9">
    <source>
        <dbReference type="ARBA" id="ARBA00022848"/>
    </source>
</evidence>
<keyword evidence="10 15" id="KW-0560">Oxidoreductase</keyword>
<dbReference type="GO" id="GO:0005789">
    <property type="term" value="C:endoplasmic reticulum membrane"/>
    <property type="evidence" value="ECO:0007669"/>
    <property type="project" value="UniProtKB-SubCell"/>
</dbReference>
<keyword evidence="17" id="KW-1185">Reference proteome</keyword>
<dbReference type="SUPFAM" id="SSF48264">
    <property type="entry name" value="Cytochrome P450"/>
    <property type="match status" value="1"/>
</dbReference>